<dbReference type="VEuPathDB" id="FungiDB:MFRU_016g00860"/>
<accession>A0A5M9JXW8</accession>
<feature type="compositionally biased region" description="Polar residues" evidence="1">
    <location>
        <begin position="12"/>
        <end position="32"/>
    </location>
</feature>
<dbReference type="GO" id="GO:0005778">
    <property type="term" value="C:peroxisomal membrane"/>
    <property type="evidence" value="ECO:0007669"/>
    <property type="project" value="TreeGrafter"/>
</dbReference>
<gene>
    <name evidence="2" type="ORF">EYC84_001582</name>
</gene>
<dbReference type="InterPro" id="IPR006708">
    <property type="entry name" value="Pex19"/>
</dbReference>
<comment type="caution">
    <text evidence="2">The sequence shown here is derived from an EMBL/GenBank/DDBJ whole genome shotgun (WGS) entry which is preliminary data.</text>
</comment>
<proteinExistence type="predicted"/>
<dbReference type="GO" id="GO:0045046">
    <property type="term" value="P:protein import into peroxisome membrane"/>
    <property type="evidence" value="ECO:0007669"/>
    <property type="project" value="TreeGrafter"/>
</dbReference>
<feature type="compositionally biased region" description="Low complexity" evidence="1">
    <location>
        <begin position="182"/>
        <end position="193"/>
    </location>
</feature>
<dbReference type="GO" id="GO:0033328">
    <property type="term" value="F:peroxisome membrane targeting sequence binding"/>
    <property type="evidence" value="ECO:0007669"/>
    <property type="project" value="TreeGrafter"/>
</dbReference>
<evidence type="ECO:0000313" key="3">
    <source>
        <dbReference type="Proteomes" id="UP000322873"/>
    </source>
</evidence>
<feature type="region of interest" description="Disordered" evidence="1">
    <location>
        <begin position="1"/>
        <end position="201"/>
    </location>
</feature>
<protein>
    <submittedName>
        <fullName evidence="2">Uncharacterized protein</fullName>
    </submittedName>
</protein>
<reference evidence="2 3" key="1">
    <citation type="submission" date="2019-06" db="EMBL/GenBank/DDBJ databases">
        <title>Genome Sequence of the Brown Rot Fungal Pathogen Monilinia fructicola.</title>
        <authorList>
            <person name="De Miccolis Angelini R.M."/>
            <person name="Landi L."/>
            <person name="Abate D."/>
            <person name="Pollastro S."/>
            <person name="Romanazzi G."/>
            <person name="Faretra F."/>
        </authorList>
    </citation>
    <scope>NUCLEOTIDE SEQUENCE [LARGE SCALE GENOMIC DNA]</scope>
    <source>
        <strain evidence="2 3">Mfrc123</strain>
    </source>
</reference>
<dbReference type="AlphaFoldDB" id="A0A5M9JXW8"/>
<dbReference type="InterPro" id="IPR038322">
    <property type="entry name" value="Pex19_C_sf"/>
</dbReference>
<evidence type="ECO:0000313" key="2">
    <source>
        <dbReference type="EMBL" id="KAA8571585.1"/>
    </source>
</evidence>
<dbReference type="OrthoDB" id="21292at2759"/>
<name>A0A5M9JXW8_MONFR</name>
<feature type="compositionally biased region" description="Acidic residues" evidence="1">
    <location>
        <begin position="37"/>
        <end position="57"/>
    </location>
</feature>
<dbReference type="Proteomes" id="UP000322873">
    <property type="component" value="Unassembled WGS sequence"/>
</dbReference>
<dbReference type="Gene3D" id="1.20.120.900">
    <property type="entry name" value="Pex19, mPTS binding domain"/>
    <property type="match status" value="1"/>
</dbReference>
<dbReference type="Pfam" id="PF04614">
    <property type="entry name" value="Pex19"/>
    <property type="match status" value="1"/>
</dbReference>
<organism evidence="2 3">
    <name type="scientific">Monilinia fructicola</name>
    <name type="common">Brown rot fungus</name>
    <name type="synonym">Ciboria fructicola</name>
    <dbReference type="NCBI Taxonomy" id="38448"/>
    <lineage>
        <taxon>Eukaryota</taxon>
        <taxon>Fungi</taxon>
        <taxon>Dikarya</taxon>
        <taxon>Ascomycota</taxon>
        <taxon>Pezizomycotina</taxon>
        <taxon>Leotiomycetes</taxon>
        <taxon>Helotiales</taxon>
        <taxon>Sclerotiniaceae</taxon>
        <taxon>Monilinia</taxon>
    </lineage>
</organism>
<evidence type="ECO:0000256" key="1">
    <source>
        <dbReference type="SAM" id="MobiDB-lite"/>
    </source>
</evidence>
<sequence>MDSKPGDLSGLAESSTKVLINEPGTVSETQAANVVADWEDVSDPEEDDLDDLDDMLDEFNTVKPESKAPAPASATTSSGPSKPPIADDPLLGGGDALSDDDFAKQLQAGMAELMGELETSPDMQAQFESMLKEMGGLGDTGPAPPPPSAPKPGSSKNKATAGPAGEESFQETIKKTMERMQASGDQATAAAAEDNSDDLLAEMMKAMQAGGMDGEGNEEDFSKMLLGMMEQLTNKEILYEPMKELDDKFPAWLEKNSASTPADDLKRYKEQQVFVREIVARFEQKTYKDENAADREYIVERMQKMQAAGSPPADLVGDMAAAQEAFGAPEEGCPTQ</sequence>
<dbReference type="PANTHER" id="PTHR12774">
    <property type="entry name" value="PEROXISOMAL BIOGENESIS FACTOR 19"/>
    <property type="match status" value="1"/>
</dbReference>
<keyword evidence="3" id="KW-1185">Reference proteome</keyword>
<dbReference type="PANTHER" id="PTHR12774:SF2">
    <property type="entry name" value="PEROXISOMAL BIOGENESIS FACTOR 19"/>
    <property type="match status" value="1"/>
</dbReference>
<feature type="compositionally biased region" description="Low complexity" evidence="1">
    <location>
        <begin position="67"/>
        <end position="80"/>
    </location>
</feature>
<dbReference type="EMBL" id="VICG01000005">
    <property type="protein sequence ID" value="KAA8571585.1"/>
    <property type="molecule type" value="Genomic_DNA"/>
</dbReference>